<dbReference type="GO" id="GO:0008270">
    <property type="term" value="F:zinc ion binding"/>
    <property type="evidence" value="ECO:0007669"/>
    <property type="project" value="UniProtKB-KW"/>
</dbReference>
<dbReference type="Gene3D" id="3.30.160.60">
    <property type="entry name" value="Classic Zinc Finger"/>
    <property type="match status" value="2"/>
</dbReference>
<evidence type="ECO:0000256" key="10">
    <source>
        <dbReference type="ARBA" id="ARBA00023242"/>
    </source>
</evidence>
<keyword evidence="7" id="KW-0805">Transcription regulation</keyword>
<evidence type="ECO:0000256" key="1">
    <source>
        <dbReference type="ARBA" id="ARBA00004123"/>
    </source>
</evidence>
<keyword evidence="8" id="KW-0238">DNA-binding</keyword>
<evidence type="ECO:0000259" key="13">
    <source>
        <dbReference type="PROSITE" id="PS50157"/>
    </source>
</evidence>
<keyword evidence="15" id="KW-1185">Reference proteome</keyword>
<evidence type="ECO:0000256" key="8">
    <source>
        <dbReference type="ARBA" id="ARBA00023125"/>
    </source>
</evidence>
<dbReference type="InterPro" id="IPR051059">
    <property type="entry name" value="VerF-like"/>
</dbReference>
<evidence type="ECO:0000256" key="9">
    <source>
        <dbReference type="ARBA" id="ARBA00023163"/>
    </source>
</evidence>
<dbReference type="InterPro" id="IPR013087">
    <property type="entry name" value="Znf_C2H2_type"/>
</dbReference>
<dbReference type="PROSITE" id="PS00028">
    <property type="entry name" value="ZINC_FINGER_C2H2_1"/>
    <property type="match status" value="1"/>
</dbReference>
<evidence type="ECO:0000256" key="5">
    <source>
        <dbReference type="ARBA" id="ARBA00022771"/>
    </source>
</evidence>
<dbReference type="GO" id="GO:0005634">
    <property type="term" value="C:nucleus"/>
    <property type="evidence" value="ECO:0007669"/>
    <property type="project" value="UniProtKB-SubCell"/>
</dbReference>
<dbReference type="Pfam" id="PF00096">
    <property type="entry name" value="zf-C2H2"/>
    <property type="match status" value="1"/>
</dbReference>
<dbReference type="GO" id="GO:0000785">
    <property type="term" value="C:chromatin"/>
    <property type="evidence" value="ECO:0007669"/>
    <property type="project" value="TreeGrafter"/>
</dbReference>
<dbReference type="PROSITE" id="PS50157">
    <property type="entry name" value="ZINC_FINGER_C2H2_2"/>
    <property type="match status" value="1"/>
</dbReference>
<reference evidence="14" key="1">
    <citation type="submission" date="2021-07" db="EMBL/GenBank/DDBJ databases">
        <title>Elsinoe batatas strain:CRI-CJ2 Genome sequencing and assembly.</title>
        <authorList>
            <person name="Huang L."/>
        </authorList>
    </citation>
    <scope>NUCLEOTIDE SEQUENCE</scope>
    <source>
        <strain evidence="14">CRI-CJ2</strain>
    </source>
</reference>
<evidence type="ECO:0000256" key="7">
    <source>
        <dbReference type="ARBA" id="ARBA00023015"/>
    </source>
</evidence>
<protein>
    <recommendedName>
        <fullName evidence="13">C2H2-type domain-containing protein</fullName>
    </recommendedName>
</protein>
<comment type="caution">
    <text evidence="14">The sequence shown here is derived from an EMBL/GenBank/DDBJ whole genome shotgun (WGS) entry which is preliminary data.</text>
</comment>
<comment type="subcellular location">
    <subcellularLocation>
        <location evidence="1">Nucleus</location>
    </subcellularLocation>
</comment>
<evidence type="ECO:0000313" key="15">
    <source>
        <dbReference type="Proteomes" id="UP000809789"/>
    </source>
</evidence>
<keyword evidence="6" id="KW-0862">Zinc</keyword>
<evidence type="ECO:0000256" key="4">
    <source>
        <dbReference type="ARBA" id="ARBA00022737"/>
    </source>
</evidence>
<evidence type="ECO:0000256" key="12">
    <source>
        <dbReference type="SAM" id="MobiDB-lite"/>
    </source>
</evidence>
<keyword evidence="10" id="KW-0539">Nucleus</keyword>
<dbReference type="PANTHER" id="PTHR40626">
    <property type="entry name" value="MIP31509P"/>
    <property type="match status" value="1"/>
</dbReference>
<proteinExistence type="inferred from homology"/>
<comment type="similarity">
    <text evidence="2">Belongs to the krueppel C2H2-type zinc-finger protein family.</text>
</comment>
<organism evidence="14 15">
    <name type="scientific">Elsinoe batatas</name>
    <dbReference type="NCBI Taxonomy" id="2601811"/>
    <lineage>
        <taxon>Eukaryota</taxon>
        <taxon>Fungi</taxon>
        <taxon>Dikarya</taxon>
        <taxon>Ascomycota</taxon>
        <taxon>Pezizomycotina</taxon>
        <taxon>Dothideomycetes</taxon>
        <taxon>Dothideomycetidae</taxon>
        <taxon>Myriangiales</taxon>
        <taxon>Elsinoaceae</taxon>
        <taxon>Elsinoe</taxon>
    </lineage>
</organism>
<evidence type="ECO:0000256" key="6">
    <source>
        <dbReference type="ARBA" id="ARBA00022833"/>
    </source>
</evidence>
<name>A0A8K0KUM4_9PEZI</name>
<dbReference type="FunFam" id="3.30.160.60:FF:000344">
    <property type="entry name" value="zinc finger protein 90 homolog"/>
    <property type="match status" value="1"/>
</dbReference>
<feature type="region of interest" description="Disordered" evidence="12">
    <location>
        <begin position="1"/>
        <end position="22"/>
    </location>
</feature>
<dbReference type="Proteomes" id="UP000809789">
    <property type="component" value="Unassembled WGS sequence"/>
</dbReference>
<dbReference type="EMBL" id="JAESVG020000010">
    <property type="protein sequence ID" value="KAG8623064.1"/>
    <property type="molecule type" value="Genomic_DNA"/>
</dbReference>
<gene>
    <name evidence="14" type="ORF">KVT40_008040</name>
</gene>
<dbReference type="OrthoDB" id="10018191at2759"/>
<keyword evidence="4" id="KW-0677">Repeat</keyword>
<dbReference type="InterPro" id="IPR036236">
    <property type="entry name" value="Znf_C2H2_sf"/>
</dbReference>
<keyword evidence="5 11" id="KW-0863">Zinc-finger</keyword>
<evidence type="ECO:0000313" key="14">
    <source>
        <dbReference type="EMBL" id="KAG8623064.1"/>
    </source>
</evidence>
<feature type="domain" description="C2H2-type" evidence="13">
    <location>
        <begin position="26"/>
        <end position="53"/>
    </location>
</feature>
<dbReference type="GO" id="GO:0000981">
    <property type="term" value="F:DNA-binding transcription factor activity, RNA polymerase II-specific"/>
    <property type="evidence" value="ECO:0007669"/>
    <property type="project" value="InterPro"/>
</dbReference>
<evidence type="ECO:0000256" key="2">
    <source>
        <dbReference type="ARBA" id="ARBA00006991"/>
    </source>
</evidence>
<keyword evidence="3" id="KW-0479">Metal-binding</keyword>
<accession>A0A8K0KUM4</accession>
<dbReference type="SUPFAM" id="SSF57667">
    <property type="entry name" value="beta-beta-alpha zinc fingers"/>
    <property type="match status" value="1"/>
</dbReference>
<dbReference type="AlphaFoldDB" id="A0A8K0KUM4"/>
<dbReference type="GO" id="GO:0000978">
    <property type="term" value="F:RNA polymerase II cis-regulatory region sequence-specific DNA binding"/>
    <property type="evidence" value="ECO:0007669"/>
    <property type="project" value="InterPro"/>
</dbReference>
<evidence type="ECO:0000256" key="3">
    <source>
        <dbReference type="ARBA" id="ARBA00022723"/>
    </source>
</evidence>
<sequence>MADKPTSPGVDAAESQDKKAPKEKRFLCTTCQRTFARLEHLQRHERTHTNEKPFLCRQCDHRFSRRYENTRATWSASTIEKKTSTSSLENATTTAYARLALVLAQT</sequence>
<dbReference type="PANTHER" id="PTHR40626:SF11">
    <property type="entry name" value="ZINC FINGER PROTEIN YPR022C"/>
    <property type="match status" value="1"/>
</dbReference>
<evidence type="ECO:0000256" key="11">
    <source>
        <dbReference type="PROSITE-ProRule" id="PRU00042"/>
    </source>
</evidence>
<keyword evidence="9" id="KW-0804">Transcription</keyword>